<dbReference type="PROSITE" id="PS51379">
    <property type="entry name" value="4FE4S_FER_2"/>
    <property type="match status" value="1"/>
</dbReference>
<dbReference type="InterPro" id="IPR017900">
    <property type="entry name" value="4Fe4S_Fe_S_CS"/>
</dbReference>
<organism evidence="5 6">
    <name type="scientific">Limnothrix redekei LRLZ20PSL1</name>
    <dbReference type="NCBI Taxonomy" id="3112953"/>
    <lineage>
        <taxon>Bacteria</taxon>
        <taxon>Bacillati</taxon>
        <taxon>Cyanobacteriota</taxon>
        <taxon>Cyanophyceae</taxon>
        <taxon>Pseudanabaenales</taxon>
        <taxon>Pseudanabaenaceae</taxon>
        <taxon>Limnothrix</taxon>
    </lineage>
</organism>
<keyword evidence="1" id="KW-0479">Metal-binding</keyword>
<proteinExistence type="predicted"/>
<dbReference type="Proteomes" id="UP001604335">
    <property type="component" value="Unassembled WGS sequence"/>
</dbReference>
<dbReference type="EMBL" id="JAZAQF010000021">
    <property type="protein sequence ID" value="MFG3816710.1"/>
    <property type="molecule type" value="Genomic_DNA"/>
</dbReference>
<sequence>MAHASWLMQYRRFGKTNLQLSVFSLGTMRCLDSAEQAAEVFARAIELGINHFETARGYGASEVFVGQAIAQGIVPRDQVILTSKLLPTGSPEEIDRQLTESLERLQTPYLDCLAIHGVNLPEHLDWIQDQQSGMAALHRALADGRIRHLGFSTHGPLALILQTIATDQFEFVNLHFNYFFQRNAPAVQAALDRDLGIFIISPADKGGQLYTPPPTLSQLCAPLSPLGAGYRWLLAQPGITTLSVGPAKVEELGAIEPWIERTEPLSAEEQAIFNRLDRHQIAALETDRCAQCYACLPCPEEIQIPEVLRLRNLAVAFKMVDFGRYRYGMFENAGHWFPGQRGDRCTECGDCLPRCPEQLNIPDLLQDTHDRLSGRWGRRLWD</sequence>
<dbReference type="PANTHER" id="PTHR43312:SF2">
    <property type="entry name" value="OXIDOREDUCTASE"/>
    <property type="match status" value="1"/>
</dbReference>
<dbReference type="InterPro" id="IPR036812">
    <property type="entry name" value="NAD(P)_OxRdtase_dom_sf"/>
</dbReference>
<dbReference type="InterPro" id="IPR009051">
    <property type="entry name" value="Helical_ferredxn"/>
</dbReference>
<dbReference type="Gene3D" id="3.20.20.100">
    <property type="entry name" value="NADP-dependent oxidoreductase domain"/>
    <property type="match status" value="1"/>
</dbReference>
<evidence type="ECO:0000313" key="5">
    <source>
        <dbReference type="EMBL" id="MFG3816710.1"/>
    </source>
</evidence>
<evidence type="ECO:0000259" key="4">
    <source>
        <dbReference type="PROSITE" id="PS51379"/>
    </source>
</evidence>
<dbReference type="InterPro" id="IPR053135">
    <property type="entry name" value="AKR2_Oxidoreductase"/>
</dbReference>
<dbReference type="InterPro" id="IPR023210">
    <property type="entry name" value="NADP_OxRdtase_dom"/>
</dbReference>
<gene>
    <name evidence="5" type="ORF">VPK24_03600</name>
</gene>
<dbReference type="SUPFAM" id="SSF51430">
    <property type="entry name" value="NAD(P)-linked oxidoreductase"/>
    <property type="match status" value="1"/>
</dbReference>
<name>A0ABW7C975_9CYAN</name>
<protein>
    <submittedName>
        <fullName evidence="5">Aldo/keto reductase</fullName>
    </submittedName>
</protein>
<dbReference type="InterPro" id="IPR017896">
    <property type="entry name" value="4Fe4S_Fe-S-bd"/>
</dbReference>
<dbReference type="Pfam" id="PF00248">
    <property type="entry name" value="Aldo_ket_red"/>
    <property type="match status" value="1"/>
</dbReference>
<evidence type="ECO:0000256" key="3">
    <source>
        <dbReference type="ARBA" id="ARBA00023014"/>
    </source>
</evidence>
<dbReference type="PANTHER" id="PTHR43312">
    <property type="entry name" value="D-THREO-ALDOSE 1-DEHYDROGENASE"/>
    <property type="match status" value="1"/>
</dbReference>
<evidence type="ECO:0000256" key="1">
    <source>
        <dbReference type="ARBA" id="ARBA00022723"/>
    </source>
</evidence>
<evidence type="ECO:0000256" key="2">
    <source>
        <dbReference type="ARBA" id="ARBA00023004"/>
    </source>
</evidence>
<keyword evidence="6" id="KW-1185">Reference proteome</keyword>
<dbReference type="Pfam" id="PF13187">
    <property type="entry name" value="Fer4_9"/>
    <property type="match status" value="1"/>
</dbReference>
<dbReference type="CDD" id="cd19096">
    <property type="entry name" value="AKR_Fe-S_oxidoreductase"/>
    <property type="match status" value="1"/>
</dbReference>
<keyword evidence="3" id="KW-0411">Iron-sulfur</keyword>
<dbReference type="SUPFAM" id="SSF54862">
    <property type="entry name" value="4Fe-4S ferredoxins"/>
    <property type="match status" value="1"/>
</dbReference>
<dbReference type="PROSITE" id="PS00198">
    <property type="entry name" value="4FE4S_FER_1"/>
    <property type="match status" value="1"/>
</dbReference>
<feature type="domain" description="4Fe-4S ferredoxin-type" evidence="4">
    <location>
        <begin position="336"/>
        <end position="367"/>
    </location>
</feature>
<evidence type="ECO:0000313" key="6">
    <source>
        <dbReference type="Proteomes" id="UP001604335"/>
    </source>
</evidence>
<dbReference type="Gene3D" id="1.10.1060.10">
    <property type="entry name" value="Alpha-helical ferredoxin"/>
    <property type="match status" value="1"/>
</dbReference>
<accession>A0ABW7C975</accession>
<comment type="caution">
    <text evidence="5">The sequence shown here is derived from an EMBL/GenBank/DDBJ whole genome shotgun (WGS) entry which is preliminary data.</text>
</comment>
<reference evidence="6" key="1">
    <citation type="journal article" date="2024" name="Algal Res.">
        <title>Biochemical, toxicological and genomic investigation of a high-biomass producing Limnothrix strain isolated from Italian shallow drinking water reservoir.</title>
        <authorList>
            <person name="Simonazzi M."/>
            <person name="Shishido T.K."/>
            <person name="Delbaje E."/>
            <person name="Wahlsten M."/>
            <person name="Fewer D.P."/>
            <person name="Sivonen K."/>
            <person name="Pezzolesi L."/>
            <person name="Pistocchi R."/>
        </authorList>
    </citation>
    <scope>NUCLEOTIDE SEQUENCE [LARGE SCALE GENOMIC DNA]</scope>
    <source>
        <strain evidence="6">LRLZ20PSL1</strain>
    </source>
</reference>
<keyword evidence="2" id="KW-0408">Iron</keyword>